<organism evidence="6 7">
    <name type="scientific">Acaryochloris thomasi RCC1774</name>
    <dbReference type="NCBI Taxonomy" id="1764569"/>
    <lineage>
        <taxon>Bacteria</taxon>
        <taxon>Bacillati</taxon>
        <taxon>Cyanobacteriota</taxon>
        <taxon>Cyanophyceae</taxon>
        <taxon>Acaryochloridales</taxon>
        <taxon>Acaryochloridaceae</taxon>
        <taxon>Acaryochloris</taxon>
        <taxon>Acaryochloris thomasi</taxon>
    </lineage>
</organism>
<dbReference type="SMART" id="SM00421">
    <property type="entry name" value="HTH_LUXR"/>
    <property type="match status" value="1"/>
</dbReference>
<dbReference type="SMART" id="SM00448">
    <property type="entry name" value="REC"/>
    <property type="match status" value="1"/>
</dbReference>
<dbReference type="CDD" id="cd06170">
    <property type="entry name" value="LuxR_C_like"/>
    <property type="match status" value="1"/>
</dbReference>
<dbReference type="InterPro" id="IPR001789">
    <property type="entry name" value="Sig_transdc_resp-reg_receiver"/>
</dbReference>
<dbReference type="GO" id="GO:0000160">
    <property type="term" value="P:phosphorelay signal transduction system"/>
    <property type="evidence" value="ECO:0007669"/>
    <property type="project" value="InterPro"/>
</dbReference>
<sequence>MAKSESPVRVLLVDDEAIVRYGLKAVARCTAEIEIVGEACDGEDAIAKAKSLQPDVVLMDISMPLMNGVAATGHICRALPGVKIMILTTHDDVQHLTEAMQQGAVGYLLKNTPPEDFVQSIQSAYKGYMQFGPGLGQKLLQQRQPVTRQTQLDKLVDVTPREQDVLKLICEGASNREIAQALHITEKTVKNHVSSILSQVGVKSRTQLAIWVNNGGAHSSQLLSV</sequence>
<keyword evidence="7" id="KW-1185">Reference proteome</keyword>
<dbReference type="Pfam" id="PF00196">
    <property type="entry name" value="GerE"/>
    <property type="match status" value="1"/>
</dbReference>
<dbReference type="Pfam" id="PF00072">
    <property type="entry name" value="Response_reg"/>
    <property type="match status" value="1"/>
</dbReference>
<dbReference type="CDD" id="cd17535">
    <property type="entry name" value="REC_NarL-like"/>
    <property type="match status" value="1"/>
</dbReference>
<evidence type="ECO:0000313" key="7">
    <source>
        <dbReference type="Proteomes" id="UP000248857"/>
    </source>
</evidence>
<dbReference type="OrthoDB" id="509129at2"/>
<evidence type="ECO:0000259" key="5">
    <source>
        <dbReference type="PROSITE" id="PS50110"/>
    </source>
</evidence>
<dbReference type="InterPro" id="IPR016032">
    <property type="entry name" value="Sig_transdc_resp-reg_C-effctor"/>
</dbReference>
<reference evidence="6 7" key="1">
    <citation type="journal article" date="2018" name="Sci. Rep.">
        <title>A novel species of the marine cyanobacterium Acaryochloris with a unique pigment content and lifestyle.</title>
        <authorList>
            <person name="Partensky F."/>
            <person name="Six C."/>
            <person name="Ratin M."/>
            <person name="Garczarek L."/>
            <person name="Vaulot D."/>
            <person name="Probert I."/>
            <person name="Calteau A."/>
            <person name="Gourvil P."/>
            <person name="Marie D."/>
            <person name="Grebert T."/>
            <person name="Bouchier C."/>
            <person name="Le Panse S."/>
            <person name="Gachenot M."/>
            <person name="Rodriguez F."/>
            <person name="Garrido J.L."/>
        </authorList>
    </citation>
    <scope>NUCLEOTIDE SEQUENCE [LARGE SCALE GENOMIC DNA]</scope>
    <source>
        <strain evidence="6 7">RCC1774</strain>
    </source>
</reference>
<dbReference type="PROSITE" id="PS50110">
    <property type="entry name" value="RESPONSE_REGULATORY"/>
    <property type="match status" value="1"/>
</dbReference>
<keyword evidence="2" id="KW-0238">DNA-binding</keyword>
<gene>
    <name evidence="6" type="primary">vraR_1</name>
    <name evidence="6" type="ORF">C1752_00598</name>
</gene>
<protein>
    <submittedName>
        <fullName evidence="6">Response regulator protein VraR</fullName>
    </submittedName>
</protein>
<dbReference type="PRINTS" id="PR00038">
    <property type="entry name" value="HTHLUXR"/>
</dbReference>
<name>A0A2W1K3U6_9CYAN</name>
<dbReference type="InterPro" id="IPR011006">
    <property type="entry name" value="CheY-like_superfamily"/>
</dbReference>
<dbReference type="InterPro" id="IPR058245">
    <property type="entry name" value="NreC/VraR/RcsB-like_REC"/>
</dbReference>
<keyword evidence="1 3" id="KW-0597">Phosphoprotein</keyword>
<feature type="domain" description="Response regulatory" evidence="5">
    <location>
        <begin position="9"/>
        <end position="125"/>
    </location>
</feature>
<dbReference type="Proteomes" id="UP000248857">
    <property type="component" value="Unassembled WGS sequence"/>
</dbReference>
<feature type="domain" description="HTH luxR-type" evidence="4">
    <location>
        <begin position="151"/>
        <end position="216"/>
    </location>
</feature>
<proteinExistence type="predicted"/>
<dbReference type="Gene3D" id="3.40.50.2300">
    <property type="match status" value="1"/>
</dbReference>
<dbReference type="PANTHER" id="PTHR43214">
    <property type="entry name" value="TWO-COMPONENT RESPONSE REGULATOR"/>
    <property type="match status" value="1"/>
</dbReference>
<dbReference type="SUPFAM" id="SSF52172">
    <property type="entry name" value="CheY-like"/>
    <property type="match status" value="1"/>
</dbReference>
<dbReference type="RefSeq" id="WP_110984594.1">
    <property type="nucleotide sequence ID" value="NZ_CAWNWM010000002.1"/>
</dbReference>
<evidence type="ECO:0000259" key="4">
    <source>
        <dbReference type="PROSITE" id="PS50043"/>
    </source>
</evidence>
<dbReference type="InterPro" id="IPR039420">
    <property type="entry name" value="WalR-like"/>
</dbReference>
<dbReference type="InterPro" id="IPR000792">
    <property type="entry name" value="Tscrpt_reg_LuxR_C"/>
</dbReference>
<comment type="caution">
    <text evidence="6">The sequence shown here is derived from an EMBL/GenBank/DDBJ whole genome shotgun (WGS) entry which is preliminary data.</text>
</comment>
<dbReference type="GO" id="GO:0003677">
    <property type="term" value="F:DNA binding"/>
    <property type="evidence" value="ECO:0007669"/>
    <property type="project" value="UniProtKB-KW"/>
</dbReference>
<dbReference type="PROSITE" id="PS50043">
    <property type="entry name" value="HTH_LUXR_2"/>
    <property type="match status" value="1"/>
</dbReference>
<dbReference type="EMBL" id="PQWO01000002">
    <property type="protein sequence ID" value="PZD74751.1"/>
    <property type="molecule type" value="Genomic_DNA"/>
</dbReference>
<accession>A0A2W1K3U6</accession>
<evidence type="ECO:0000256" key="1">
    <source>
        <dbReference type="ARBA" id="ARBA00022553"/>
    </source>
</evidence>
<evidence type="ECO:0000256" key="2">
    <source>
        <dbReference type="ARBA" id="ARBA00023125"/>
    </source>
</evidence>
<evidence type="ECO:0000313" key="6">
    <source>
        <dbReference type="EMBL" id="PZD74751.1"/>
    </source>
</evidence>
<dbReference type="PANTHER" id="PTHR43214:SF43">
    <property type="entry name" value="TWO-COMPONENT RESPONSE REGULATOR"/>
    <property type="match status" value="1"/>
</dbReference>
<dbReference type="SUPFAM" id="SSF46894">
    <property type="entry name" value="C-terminal effector domain of the bipartite response regulators"/>
    <property type="match status" value="1"/>
</dbReference>
<dbReference type="AlphaFoldDB" id="A0A2W1K3U6"/>
<feature type="modified residue" description="4-aspartylphosphate" evidence="3">
    <location>
        <position position="60"/>
    </location>
</feature>
<dbReference type="GO" id="GO:0006355">
    <property type="term" value="P:regulation of DNA-templated transcription"/>
    <property type="evidence" value="ECO:0007669"/>
    <property type="project" value="InterPro"/>
</dbReference>
<evidence type="ECO:0000256" key="3">
    <source>
        <dbReference type="PROSITE-ProRule" id="PRU00169"/>
    </source>
</evidence>